<name>A0A2H3CSG3_ARMGA</name>
<dbReference type="AlphaFoldDB" id="A0A2H3CSG3"/>
<reference evidence="2" key="1">
    <citation type="journal article" date="2017" name="Nat. Ecol. Evol.">
        <title>Genome expansion and lineage-specific genetic innovations in the forest pathogenic fungi Armillaria.</title>
        <authorList>
            <person name="Sipos G."/>
            <person name="Prasanna A.N."/>
            <person name="Walter M.C."/>
            <person name="O'Connor E."/>
            <person name="Balint B."/>
            <person name="Krizsan K."/>
            <person name="Kiss B."/>
            <person name="Hess J."/>
            <person name="Varga T."/>
            <person name="Slot J."/>
            <person name="Riley R."/>
            <person name="Boka B."/>
            <person name="Rigling D."/>
            <person name="Barry K."/>
            <person name="Lee J."/>
            <person name="Mihaltcheva S."/>
            <person name="LaButti K."/>
            <person name="Lipzen A."/>
            <person name="Waldron R."/>
            <person name="Moloney N.M."/>
            <person name="Sperisen C."/>
            <person name="Kredics L."/>
            <person name="Vagvoelgyi C."/>
            <person name="Patrignani A."/>
            <person name="Fitzpatrick D."/>
            <person name="Nagy I."/>
            <person name="Doyle S."/>
            <person name="Anderson J.B."/>
            <person name="Grigoriev I.V."/>
            <person name="Gueldener U."/>
            <person name="Muensterkoetter M."/>
            <person name="Nagy L.G."/>
        </authorList>
    </citation>
    <scope>NUCLEOTIDE SEQUENCE [LARGE SCALE GENOMIC DNA]</scope>
    <source>
        <strain evidence="2">Ar21-2</strain>
    </source>
</reference>
<organism evidence="1 2">
    <name type="scientific">Armillaria gallica</name>
    <name type="common">Bulbous honey fungus</name>
    <name type="synonym">Armillaria bulbosa</name>
    <dbReference type="NCBI Taxonomy" id="47427"/>
    <lineage>
        <taxon>Eukaryota</taxon>
        <taxon>Fungi</taxon>
        <taxon>Dikarya</taxon>
        <taxon>Basidiomycota</taxon>
        <taxon>Agaricomycotina</taxon>
        <taxon>Agaricomycetes</taxon>
        <taxon>Agaricomycetidae</taxon>
        <taxon>Agaricales</taxon>
        <taxon>Marasmiineae</taxon>
        <taxon>Physalacriaceae</taxon>
        <taxon>Armillaria</taxon>
    </lineage>
</organism>
<dbReference type="InParanoid" id="A0A2H3CSG3"/>
<dbReference type="Proteomes" id="UP000217790">
    <property type="component" value="Unassembled WGS sequence"/>
</dbReference>
<gene>
    <name evidence="1" type="ORF">ARMGADRAFT_1131654</name>
</gene>
<protein>
    <submittedName>
        <fullName evidence="1">Uncharacterized protein</fullName>
    </submittedName>
</protein>
<sequence>MTSKRETAQRHLLENLWEQCKSVQALEMWLGITGEQNRWRPGCLDTLERLVVARIFELTKMNRSGTGRSSFVYEINALNPPRETLKWDQVVEYAFLCNFDLLKHARDDKSSCPWAEPSGRAAMDCYFKIQ</sequence>
<proteinExistence type="predicted"/>
<keyword evidence="2" id="KW-1185">Reference proteome</keyword>
<evidence type="ECO:0000313" key="2">
    <source>
        <dbReference type="Proteomes" id="UP000217790"/>
    </source>
</evidence>
<accession>A0A2H3CSG3</accession>
<dbReference type="EMBL" id="KZ293695">
    <property type="protein sequence ID" value="PBK84800.1"/>
    <property type="molecule type" value="Genomic_DNA"/>
</dbReference>
<dbReference type="OrthoDB" id="2676448at2759"/>
<evidence type="ECO:0000313" key="1">
    <source>
        <dbReference type="EMBL" id="PBK84800.1"/>
    </source>
</evidence>